<feature type="region of interest" description="Disordered" evidence="1">
    <location>
        <begin position="31"/>
        <end position="490"/>
    </location>
</feature>
<feature type="compositionally biased region" description="Basic and acidic residues" evidence="1">
    <location>
        <begin position="245"/>
        <end position="254"/>
    </location>
</feature>
<dbReference type="OrthoDB" id="5374844at2759"/>
<organism evidence="2 3">
    <name type="scientific">Penicillium decumbens</name>
    <dbReference type="NCBI Taxonomy" id="69771"/>
    <lineage>
        <taxon>Eukaryota</taxon>
        <taxon>Fungi</taxon>
        <taxon>Dikarya</taxon>
        <taxon>Ascomycota</taxon>
        <taxon>Pezizomycotina</taxon>
        <taxon>Eurotiomycetes</taxon>
        <taxon>Eurotiomycetidae</taxon>
        <taxon>Eurotiales</taxon>
        <taxon>Aspergillaceae</taxon>
        <taxon>Penicillium</taxon>
    </lineage>
</organism>
<feature type="compositionally biased region" description="Low complexity" evidence="1">
    <location>
        <begin position="362"/>
        <end position="373"/>
    </location>
</feature>
<name>A0A1V6PG70_PENDC</name>
<feature type="compositionally biased region" description="Polar residues" evidence="1">
    <location>
        <begin position="451"/>
        <end position="461"/>
    </location>
</feature>
<dbReference type="EMBL" id="MDYL01000005">
    <property type="protein sequence ID" value="OQD76051.1"/>
    <property type="molecule type" value="Genomic_DNA"/>
</dbReference>
<evidence type="ECO:0000256" key="1">
    <source>
        <dbReference type="SAM" id="MobiDB-lite"/>
    </source>
</evidence>
<feature type="compositionally biased region" description="Basic and acidic residues" evidence="1">
    <location>
        <begin position="80"/>
        <end position="93"/>
    </location>
</feature>
<evidence type="ECO:0000313" key="2">
    <source>
        <dbReference type="EMBL" id="OQD76051.1"/>
    </source>
</evidence>
<comment type="caution">
    <text evidence="2">The sequence shown here is derived from an EMBL/GenBank/DDBJ whole genome shotgun (WGS) entry which is preliminary data.</text>
</comment>
<sequence>MPRRVISRLIPLEPLDVIRAKDQRSRQLALARRNDSALTSIPGLESSIAAETARQKRSSKSPRSVNNEKKSILSTESADDSSRLVDITHDGVTEHAMPNPPQPELNEFSTFPTGDALTKDNNENATSYAGVTSPSKMISDHPEREDSTATKIQHIQNATASEDAKSMATSDEMSKSNTVSGKGKLSELSKRESAASSRPKRSTRKSYALPSESDIDWDQDLRPTDDESHQAEGHHGGNAVTSSDSEYRNSTDRKSPKRKKRQSGPDSWKSRKAVKGKTDRNAKGRDHLPQLPLTTVPIVFPRIEVSGSHAGSSSRPVDRQSEAATTKDAADAPGISFTPSSKKRRLYESQVTVENHEVIEISSSSAPSSNRSSPGHDINQCSSHVPPTSNGNTQGRGKVVGTKLSDALREAGLSSRRTDEPAIQSTGTFEAATDYKKAKTAIPRNPLTGISPLQGSLTSEASIDPGQIESKSNGSTSDSPMLPGKTTSISADYLNLPESMSFQGLSNKQIYAEIDANTNDSIEAPMKTARDSSNMFDEELANSQEFAQSLGSKADASSQTSSAAKTDHQATLLTHADQSHKTPESEKPLLTKTTREVIPLSIPRSLIVDHNGSPRITTKKNKNNTQMQSPLGDDQMGSSEMTDASSSDDDQSSDMYSPGYTPESQRTWSKFHRDIVAEYGIDTEQLIRDADRPISLKKASNSDAATCGSSHADRQRTEKLLETEPTTSPQREDDTPAETRSHIDHAKASAIAATSSPGPIGEQLSTQLATEQDTIRDVLQIYRMGCHRILDDLFRAQEERMQLYRQQMSSVKEQHTQVCRDLIRGLQELDDRVQQGP</sequence>
<feature type="region of interest" description="Disordered" evidence="1">
    <location>
        <begin position="698"/>
        <end position="742"/>
    </location>
</feature>
<accession>A0A1V6PG70</accession>
<gene>
    <name evidence="2" type="ORF">PENDEC_c005G01650</name>
</gene>
<feature type="compositionally biased region" description="Basic and acidic residues" evidence="1">
    <location>
        <begin position="711"/>
        <end position="722"/>
    </location>
</feature>
<dbReference type="AlphaFoldDB" id="A0A1V6PG70"/>
<feature type="compositionally biased region" description="Basic and acidic residues" evidence="1">
    <location>
        <begin position="577"/>
        <end position="595"/>
    </location>
</feature>
<evidence type="ECO:0000313" key="3">
    <source>
        <dbReference type="Proteomes" id="UP000191522"/>
    </source>
</evidence>
<feature type="compositionally biased region" description="Polar residues" evidence="1">
    <location>
        <begin position="167"/>
        <end position="180"/>
    </location>
</feature>
<dbReference type="Proteomes" id="UP000191522">
    <property type="component" value="Unassembled WGS sequence"/>
</dbReference>
<dbReference type="STRING" id="69771.A0A1V6PG70"/>
<feature type="compositionally biased region" description="Basic and acidic residues" evidence="1">
    <location>
        <begin position="219"/>
        <end position="235"/>
    </location>
</feature>
<keyword evidence="3" id="KW-1185">Reference proteome</keyword>
<proteinExistence type="predicted"/>
<feature type="compositionally biased region" description="Polar residues" evidence="1">
    <location>
        <begin position="469"/>
        <end position="490"/>
    </location>
</feature>
<feature type="compositionally biased region" description="Basic and acidic residues" evidence="1">
    <location>
        <begin position="730"/>
        <end position="742"/>
    </location>
</feature>
<feature type="compositionally biased region" description="Basic and acidic residues" evidence="1">
    <location>
        <begin position="184"/>
        <end position="193"/>
    </location>
</feature>
<feature type="compositionally biased region" description="Basic and acidic residues" evidence="1">
    <location>
        <begin position="276"/>
        <end position="288"/>
    </location>
</feature>
<feature type="compositionally biased region" description="Basic and acidic residues" evidence="1">
    <location>
        <begin position="138"/>
        <end position="148"/>
    </location>
</feature>
<protein>
    <submittedName>
        <fullName evidence="2">Uncharacterized protein</fullName>
    </submittedName>
</protein>
<reference evidence="3" key="1">
    <citation type="journal article" date="2017" name="Nat. Microbiol.">
        <title>Global analysis of biosynthetic gene clusters reveals vast potential of secondary metabolite production in Penicillium species.</title>
        <authorList>
            <person name="Nielsen J.C."/>
            <person name="Grijseels S."/>
            <person name="Prigent S."/>
            <person name="Ji B."/>
            <person name="Dainat J."/>
            <person name="Nielsen K.F."/>
            <person name="Frisvad J.C."/>
            <person name="Workman M."/>
            <person name="Nielsen J."/>
        </authorList>
    </citation>
    <scope>NUCLEOTIDE SEQUENCE [LARGE SCALE GENOMIC DNA]</scope>
    <source>
        <strain evidence="3">IBT 11843</strain>
    </source>
</reference>
<feature type="compositionally biased region" description="Polar residues" evidence="1">
    <location>
        <begin position="698"/>
        <end position="709"/>
    </location>
</feature>
<feature type="compositionally biased region" description="Polar residues" evidence="1">
    <location>
        <begin position="123"/>
        <end position="136"/>
    </location>
</feature>
<feature type="compositionally biased region" description="Polar residues" evidence="1">
    <location>
        <begin position="149"/>
        <end position="160"/>
    </location>
</feature>
<feature type="compositionally biased region" description="Polar residues" evidence="1">
    <location>
        <begin position="379"/>
        <end position="395"/>
    </location>
</feature>
<feature type="region of interest" description="Disordered" evidence="1">
    <location>
        <begin position="543"/>
        <end position="666"/>
    </location>
</feature>
<feature type="compositionally biased region" description="Polar residues" evidence="1">
    <location>
        <begin position="543"/>
        <end position="572"/>
    </location>
</feature>